<accession>A0A545T6L8</accession>
<evidence type="ECO:0000313" key="7">
    <source>
        <dbReference type="Proteomes" id="UP000317839"/>
    </source>
</evidence>
<organism evidence="6 7">
    <name type="scientific">Aliikangiella marina</name>
    <dbReference type="NCBI Taxonomy" id="1712262"/>
    <lineage>
        <taxon>Bacteria</taxon>
        <taxon>Pseudomonadati</taxon>
        <taxon>Pseudomonadota</taxon>
        <taxon>Gammaproteobacteria</taxon>
        <taxon>Oceanospirillales</taxon>
        <taxon>Pleioneaceae</taxon>
        <taxon>Aliikangiella</taxon>
    </lineage>
</organism>
<dbReference type="RefSeq" id="WP_142942939.1">
    <property type="nucleotide sequence ID" value="NZ_VIKR01000004.1"/>
</dbReference>
<dbReference type="AlphaFoldDB" id="A0A545T6L8"/>
<dbReference type="GO" id="GO:0006105">
    <property type="term" value="P:succinate metabolic process"/>
    <property type="evidence" value="ECO:0007669"/>
    <property type="project" value="TreeGrafter"/>
</dbReference>
<evidence type="ECO:0000256" key="2">
    <source>
        <dbReference type="ARBA" id="ARBA00008571"/>
    </source>
</evidence>
<name>A0A545T6L8_9GAMM</name>
<dbReference type="PANTHER" id="PTHR39585">
    <property type="entry name" value="FAD ASSEMBLY FACTOR SDHE"/>
    <property type="match status" value="1"/>
</dbReference>
<reference evidence="6 7" key="1">
    <citation type="submission" date="2019-06" db="EMBL/GenBank/DDBJ databases">
        <title>Draft genome of Aliikangiella marina GYP-15.</title>
        <authorList>
            <person name="Wang G."/>
        </authorList>
    </citation>
    <scope>NUCLEOTIDE SEQUENCE [LARGE SCALE GENOMIC DNA]</scope>
    <source>
        <strain evidence="6 7">GYP-15</strain>
    </source>
</reference>
<dbReference type="GO" id="GO:0005737">
    <property type="term" value="C:cytoplasm"/>
    <property type="evidence" value="ECO:0007669"/>
    <property type="project" value="UniProtKB-SubCell"/>
</dbReference>
<evidence type="ECO:0000256" key="3">
    <source>
        <dbReference type="ARBA" id="ARBA00019418"/>
    </source>
</evidence>
<gene>
    <name evidence="6" type="ORF">FLL45_15280</name>
</gene>
<dbReference type="Proteomes" id="UP000317839">
    <property type="component" value="Unassembled WGS sequence"/>
</dbReference>
<dbReference type="InterPro" id="IPR050531">
    <property type="entry name" value="SdhE_FAD_assembly_factor"/>
</dbReference>
<comment type="caution">
    <text evidence="6">The sequence shown here is derived from an EMBL/GenBank/DDBJ whole genome shotgun (WGS) entry which is preliminary data.</text>
</comment>
<comment type="similarity">
    <text evidence="2">Belongs to the SdhE FAD assembly factor family.</text>
</comment>
<dbReference type="Gene3D" id="1.10.150.250">
    <property type="entry name" value="Flavinator of succinate dehydrogenase"/>
    <property type="match status" value="1"/>
</dbReference>
<dbReference type="SUPFAM" id="SSF109910">
    <property type="entry name" value="YgfY-like"/>
    <property type="match status" value="1"/>
</dbReference>
<proteinExistence type="inferred from homology"/>
<sequence length="85" mass="9941">MSELNNKTRLRWQCRRGMLELDVILSPFLEQHFDSISESEQRIFQALLAESDPDIYTWLMGFGACDKPELASIVQLIRHKMKIDS</sequence>
<dbReference type="PANTHER" id="PTHR39585:SF1">
    <property type="entry name" value="FAD ASSEMBLY FACTOR SDHE"/>
    <property type="match status" value="1"/>
</dbReference>
<protein>
    <recommendedName>
        <fullName evidence="3">FAD assembly factor SdhE</fullName>
    </recommendedName>
</protein>
<evidence type="ECO:0000313" key="6">
    <source>
        <dbReference type="EMBL" id="TQV72828.1"/>
    </source>
</evidence>
<evidence type="ECO:0000256" key="4">
    <source>
        <dbReference type="ARBA" id="ARBA00022490"/>
    </source>
</evidence>
<dbReference type="Pfam" id="PF03937">
    <property type="entry name" value="Sdh5"/>
    <property type="match status" value="1"/>
</dbReference>
<dbReference type="InterPro" id="IPR005631">
    <property type="entry name" value="SDH"/>
</dbReference>
<dbReference type="OrthoDB" id="9180899at2"/>
<dbReference type="InterPro" id="IPR036714">
    <property type="entry name" value="SDH_sf"/>
</dbReference>
<evidence type="ECO:0000256" key="1">
    <source>
        <dbReference type="ARBA" id="ARBA00004496"/>
    </source>
</evidence>
<keyword evidence="7" id="KW-1185">Reference proteome</keyword>
<keyword evidence="5" id="KW-0143">Chaperone</keyword>
<keyword evidence="4" id="KW-0963">Cytoplasm</keyword>
<evidence type="ECO:0000256" key="5">
    <source>
        <dbReference type="ARBA" id="ARBA00023186"/>
    </source>
</evidence>
<comment type="subcellular location">
    <subcellularLocation>
        <location evidence="1">Cytoplasm</location>
    </subcellularLocation>
</comment>
<dbReference type="EMBL" id="VIKR01000004">
    <property type="protein sequence ID" value="TQV72828.1"/>
    <property type="molecule type" value="Genomic_DNA"/>
</dbReference>